<dbReference type="Pfam" id="PF13545">
    <property type="entry name" value="HTH_Crp_2"/>
    <property type="match status" value="1"/>
</dbReference>
<dbReference type="Gene3D" id="2.60.120.10">
    <property type="entry name" value="Jelly Rolls"/>
    <property type="match status" value="1"/>
</dbReference>
<reference evidence="7" key="1">
    <citation type="submission" date="2018-05" db="EMBL/GenBank/DDBJ databases">
        <authorList>
            <person name="Li X."/>
        </authorList>
    </citation>
    <scope>NUCLEOTIDE SEQUENCE [LARGE SCALE GENOMIC DNA]</scope>
    <source>
        <strain evidence="7">LX32</strain>
    </source>
</reference>
<dbReference type="SMART" id="SM00100">
    <property type="entry name" value="cNMP"/>
    <property type="match status" value="1"/>
</dbReference>
<dbReference type="RefSeq" id="WP_111527748.1">
    <property type="nucleotide sequence ID" value="NZ_JBHRSG010000002.1"/>
</dbReference>
<dbReference type="PROSITE" id="PS50042">
    <property type="entry name" value="CNMP_BINDING_3"/>
    <property type="match status" value="1"/>
</dbReference>
<evidence type="ECO:0000256" key="2">
    <source>
        <dbReference type="ARBA" id="ARBA00023125"/>
    </source>
</evidence>
<protein>
    <submittedName>
        <fullName evidence="6">Crp/Fnr family transcriptional regulator</fullName>
    </submittedName>
</protein>
<dbReference type="GO" id="GO:0005829">
    <property type="term" value="C:cytosol"/>
    <property type="evidence" value="ECO:0007669"/>
    <property type="project" value="TreeGrafter"/>
</dbReference>
<evidence type="ECO:0000313" key="7">
    <source>
        <dbReference type="Proteomes" id="UP000249254"/>
    </source>
</evidence>
<accession>A0A328AHK3</accession>
<dbReference type="InterPro" id="IPR012318">
    <property type="entry name" value="HTH_CRP"/>
</dbReference>
<dbReference type="InterPro" id="IPR036390">
    <property type="entry name" value="WH_DNA-bd_sf"/>
</dbReference>
<evidence type="ECO:0000256" key="3">
    <source>
        <dbReference type="ARBA" id="ARBA00023163"/>
    </source>
</evidence>
<dbReference type="Pfam" id="PF00027">
    <property type="entry name" value="cNMP_binding"/>
    <property type="match status" value="1"/>
</dbReference>
<dbReference type="GO" id="GO:0003700">
    <property type="term" value="F:DNA-binding transcription factor activity"/>
    <property type="evidence" value="ECO:0007669"/>
    <property type="project" value="InterPro"/>
</dbReference>
<organism evidence="6 7">
    <name type="scientific">Phenylobacterium soli</name>
    <dbReference type="NCBI Taxonomy" id="2170551"/>
    <lineage>
        <taxon>Bacteria</taxon>
        <taxon>Pseudomonadati</taxon>
        <taxon>Pseudomonadota</taxon>
        <taxon>Alphaproteobacteria</taxon>
        <taxon>Caulobacterales</taxon>
        <taxon>Caulobacteraceae</taxon>
        <taxon>Phenylobacterium</taxon>
    </lineage>
</organism>
<dbReference type="EMBL" id="QFYQ01000001">
    <property type="protein sequence ID" value="RAK53997.1"/>
    <property type="molecule type" value="Genomic_DNA"/>
</dbReference>
<evidence type="ECO:0000313" key="6">
    <source>
        <dbReference type="EMBL" id="RAK53997.1"/>
    </source>
</evidence>
<dbReference type="InterPro" id="IPR036388">
    <property type="entry name" value="WH-like_DNA-bd_sf"/>
</dbReference>
<dbReference type="PANTHER" id="PTHR24567">
    <property type="entry name" value="CRP FAMILY TRANSCRIPTIONAL REGULATORY PROTEIN"/>
    <property type="match status" value="1"/>
</dbReference>
<dbReference type="AlphaFoldDB" id="A0A328AHK3"/>
<keyword evidence="7" id="KW-1185">Reference proteome</keyword>
<feature type="domain" description="HTH crp-type" evidence="5">
    <location>
        <begin position="141"/>
        <end position="210"/>
    </location>
</feature>
<dbReference type="InterPro" id="IPR014710">
    <property type="entry name" value="RmlC-like_jellyroll"/>
</dbReference>
<evidence type="ECO:0000259" key="4">
    <source>
        <dbReference type="PROSITE" id="PS50042"/>
    </source>
</evidence>
<dbReference type="SMART" id="SM00419">
    <property type="entry name" value="HTH_CRP"/>
    <property type="match status" value="1"/>
</dbReference>
<comment type="caution">
    <text evidence="6">The sequence shown here is derived from an EMBL/GenBank/DDBJ whole genome shotgun (WGS) entry which is preliminary data.</text>
</comment>
<evidence type="ECO:0000256" key="1">
    <source>
        <dbReference type="ARBA" id="ARBA00023015"/>
    </source>
</evidence>
<proteinExistence type="predicted"/>
<dbReference type="Proteomes" id="UP000249254">
    <property type="component" value="Unassembled WGS sequence"/>
</dbReference>
<dbReference type="GO" id="GO:0003677">
    <property type="term" value="F:DNA binding"/>
    <property type="evidence" value="ECO:0007669"/>
    <property type="project" value="UniProtKB-KW"/>
</dbReference>
<keyword evidence="3" id="KW-0804">Transcription</keyword>
<keyword evidence="2" id="KW-0238">DNA-binding</keyword>
<sequence length="217" mass="24479">MTLAYPFDDARTSIQSQNLTEVMDRLGVRMTFAKDEEVYAQEEDADLVYRVVSGVVRTTRLLSDGRRQVGDFYQTGDLFGLEVGAQHRYSAEALCDCTIQVVKRSSLKAQADEGELDRAIWEATCRDLERAQDHVLLLGRKTAAEKVATFLMDLASRGEAEAIDLPMGRQDIADYLGLTIETVSRMLTQLQSSKVVEFASCRQFRVRKWEVLERLAA</sequence>
<dbReference type="PROSITE" id="PS00042">
    <property type="entry name" value="HTH_CRP_1"/>
    <property type="match status" value="1"/>
</dbReference>
<gene>
    <name evidence="6" type="ORF">DJ017_05405</name>
</gene>
<dbReference type="SUPFAM" id="SSF51206">
    <property type="entry name" value="cAMP-binding domain-like"/>
    <property type="match status" value="1"/>
</dbReference>
<dbReference type="CDD" id="cd00092">
    <property type="entry name" value="HTH_CRP"/>
    <property type="match status" value="1"/>
</dbReference>
<dbReference type="InterPro" id="IPR018490">
    <property type="entry name" value="cNMP-bd_dom_sf"/>
</dbReference>
<dbReference type="InterPro" id="IPR050397">
    <property type="entry name" value="Env_Response_Regulators"/>
</dbReference>
<keyword evidence="1" id="KW-0805">Transcription regulation</keyword>
<dbReference type="CDD" id="cd00038">
    <property type="entry name" value="CAP_ED"/>
    <property type="match status" value="1"/>
</dbReference>
<evidence type="ECO:0000259" key="5">
    <source>
        <dbReference type="PROSITE" id="PS51063"/>
    </source>
</evidence>
<dbReference type="PROSITE" id="PS51063">
    <property type="entry name" value="HTH_CRP_2"/>
    <property type="match status" value="1"/>
</dbReference>
<name>A0A328AHK3_9CAUL</name>
<dbReference type="InterPro" id="IPR018335">
    <property type="entry name" value="Tscrpt_reg_HTH_Crp-type_CS"/>
</dbReference>
<dbReference type="InterPro" id="IPR000595">
    <property type="entry name" value="cNMP-bd_dom"/>
</dbReference>
<dbReference type="PANTHER" id="PTHR24567:SF75">
    <property type="entry name" value="FUMARATE AND NITRATE REDUCTION REGULATORY PROTEIN"/>
    <property type="match status" value="1"/>
</dbReference>
<dbReference type="PRINTS" id="PR00034">
    <property type="entry name" value="HTHCRP"/>
</dbReference>
<dbReference type="SUPFAM" id="SSF46785">
    <property type="entry name" value="Winged helix' DNA-binding domain"/>
    <property type="match status" value="1"/>
</dbReference>
<dbReference type="Gene3D" id="1.10.10.10">
    <property type="entry name" value="Winged helix-like DNA-binding domain superfamily/Winged helix DNA-binding domain"/>
    <property type="match status" value="1"/>
</dbReference>
<feature type="domain" description="Cyclic nucleotide-binding" evidence="4">
    <location>
        <begin position="10"/>
        <end position="80"/>
    </location>
</feature>
<dbReference type="OrthoDB" id="7584044at2"/>